<dbReference type="PANTHER" id="PTHR11103:SF18">
    <property type="entry name" value="SLR1189 PROTEIN"/>
    <property type="match status" value="1"/>
</dbReference>
<accession>A0A812DPT3</accession>
<dbReference type="EMBL" id="CAHIKZ030003932">
    <property type="protein sequence ID" value="CAE1305544.1"/>
    <property type="molecule type" value="Genomic_DNA"/>
</dbReference>
<comment type="caution">
    <text evidence="2">The sequence shown here is derived from an EMBL/GenBank/DDBJ whole genome shotgun (WGS) entry which is preliminary data.</text>
</comment>
<evidence type="ECO:0000256" key="1">
    <source>
        <dbReference type="ARBA" id="ARBA00034478"/>
    </source>
</evidence>
<dbReference type="PANTHER" id="PTHR11103">
    <property type="entry name" value="SLR1189 PROTEIN"/>
    <property type="match status" value="1"/>
</dbReference>
<proteinExistence type="predicted"/>
<dbReference type="AlphaFoldDB" id="A0A812DPT3"/>
<gene>
    <name evidence="2" type="ORF">SPHA_57958</name>
</gene>
<dbReference type="InterPro" id="IPR036589">
    <property type="entry name" value="HCY_dom_sf"/>
</dbReference>
<evidence type="ECO:0000313" key="3">
    <source>
        <dbReference type="Proteomes" id="UP000597762"/>
    </source>
</evidence>
<dbReference type="Proteomes" id="UP000597762">
    <property type="component" value="Unassembled WGS sequence"/>
</dbReference>
<protein>
    <submittedName>
        <fullName evidence="2">Uncharacterized protein</fullName>
    </submittedName>
</protein>
<name>A0A812DPT3_ACAPH</name>
<organism evidence="2 3">
    <name type="scientific">Acanthosepion pharaonis</name>
    <name type="common">Pharaoh cuttlefish</name>
    <name type="synonym">Sepia pharaonis</name>
    <dbReference type="NCBI Taxonomy" id="158019"/>
    <lineage>
        <taxon>Eukaryota</taxon>
        <taxon>Metazoa</taxon>
        <taxon>Spiralia</taxon>
        <taxon>Lophotrochozoa</taxon>
        <taxon>Mollusca</taxon>
        <taxon>Cephalopoda</taxon>
        <taxon>Coleoidea</taxon>
        <taxon>Decapodiformes</taxon>
        <taxon>Sepiida</taxon>
        <taxon>Sepiina</taxon>
        <taxon>Sepiidae</taxon>
        <taxon>Acanthosepion</taxon>
    </lineage>
</organism>
<reference evidence="2" key="1">
    <citation type="submission" date="2021-01" db="EMBL/GenBank/DDBJ databases">
        <authorList>
            <person name="Li R."/>
            <person name="Bekaert M."/>
        </authorList>
    </citation>
    <scope>NUCLEOTIDE SEQUENCE</scope>
    <source>
        <strain evidence="2">Farmed</strain>
    </source>
</reference>
<evidence type="ECO:0000313" key="2">
    <source>
        <dbReference type="EMBL" id="CAE1305544.1"/>
    </source>
</evidence>
<dbReference type="OrthoDB" id="261426at2759"/>
<comment type="pathway">
    <text evidence="1">Amino-acid biosynthesis; L-methionine biosynthesis via de novo pathway.</text>
</comment>
<dbReference type="Gene3D" id="3.20.20.330">
    <property type="entry name" value="Homocysteine-binding-like domain"/>
    <property type="match status" value="1"/>
</dbReference>
<sequence>MAGDLSNTTIFEPNNAEAIEKVKAMFKEQVIWAREEGADYIVTETFNTYEESALALEAVKEYGQGSHCSITCGLCHHPRIPNLPDLQGQNNRYVCLCQL</sequence>
<keyword evidence="3" id="KW-1185">Reference proteome</keyword>
<dbReference type="SUPFAM" id="SSF82282">
    <property type="entry name" value="Homocysteine S-methyltransferase"/>
    <property type="match status" value="1"/>
</dbReference>